<proteinExistence type="predicted"/>
<dbReference type="RefSeq" id="WP_108220477.1">
    <property type="nucleotide sequence ID" value="NZ_CP090021.1"/>
</dbReference>
<evidence type="ECO:0000313" key="5">
    <source>
        <dbReference type="EMBL" id="PTR19553.1"/>
    </source>
</evidence>
<organism evidence="5 6">
    <name type="scientific">Cereibacter azotoformans</name>
    <dbReference type="NCBI Taxonomy" id="43057"/>
    <lineage>
        <taxon>Bacteria</taxon>
        <taxon>Pseudomonadati</taxon>
        <taxon>Pseudomonadota</taxon>
        <taxon>Alphaproteobacteria</taxon>
        <taxon>Rhodobacterales</taxon>
        <taxon>Paracoccaceae</taxon>
        <taxon>Cereibacter</taxon>
    </lineage>
</organism>
<evidence type="ECO:0000256" key="2">
    <source>
        <dbReference type="ARBA" id="ARBA00022729"/>
    </source>
</evidence>
<keyword evidence="6" id="KW-1185">Reference proteome</keyword>
<keyword evidence="2 4" id="KW-0732">Signal</keyword>
<dbReference type="PANTHER" id="PTHR33376">
    <property type="match status" value="1"/>
</dbReference>
<dbReference type="AlphaFoldDB" id="A0A2T5KAW3"/>
<dbReference type="EMBL" id="QAOT01000004">
    <property type="protein sequence ID" value="PTR19553.1"/>
    <property type="molecule type" value="Genomic_DNA"/>
</dbReference>
<sequence>MNQGRITVIAAFAASVAATSASAQTQWDMSIVWPEGNFHTQNAMAFADAVREATDGEVEITVHSGGALGIKGPEGMAAVRDGLVPIAEILLNQQVGEAPVLGIETLPFLAPSMSELALLHKFYRPKLDEVAAGMNQKILYMVPWPGQAVFAPNPINTVEDLKGLTIRVVDSNGNDFFGALGATPIQMPWGEVVPSLAAGTIKGVTTSSSSGVDGAFWEFTKHMSTFNWQASSNIMSVNLDAWNALPAETQAAIEETAANLEGQFWLNSRAEDDKKLATLRENGVEITAPSPELSAALMEKALPLWEAFKARVPEAAPVIDAYLTLRD</sequence>
<dbReference type="CDD" id="cd13602">
    <property type="entry name" value="PBP2_TRAP_BpDctp6_7"/>
    <property type="match status" value="1"/>
</dbReference>
<comment type="caution">
    <text evidence="5">The sequence shown here is derived from an EMBL/GenBank/DDBJ whole genome shotgun (WGS) entry which is preliminary data.</text>
</comment>
<comment type="subcellular location">
    <subcellularLocation>
        <location evidence="1">Periplasm</location>
    </subcellularLocation>
</comment>
<dbReference type="OrthoDB" id="9783941at2"/>
<dbReference type="InterPro" id="IPR018389">
    <property type="entry name" value="DctP_fam"/>
</dbReference>
<dbReference type="PANTHER" id="PTHR33376:SF4">
    <property type="entry name" value="SIALIC ACID-BINDING PERIPLASMIC PROTEIN SIAP"/>
    <property type="match status" value="1"/>
</dbReference>
<feature type="chain" id="PRO_5015440010" evidence="4">
    <location>
        <begin position="24"/>
        <end position="327"/>
    </location>
</feature>
<evidence type="ECO:0000256" key="4">
    <source>
        <dbReference type="SAM" id="SignalP"/>
    </source>
</evidence>
<evidence type="ECO:0000313" key="6">
    <source>
        <dbReference type="Proteomes" id="UP000244060"/>
    </source>
</evidence>
<dbReference type="Gene3D" id="3.40.190.170">
    <property type="entry name" value="Bacterial extracellular solute-binding protein, family 7"/>
    <property type="match status" value="1"/>
</dbReference>
<dbReference type="GO" id="GO:0042597">
    <property type="term" value="C:periplasmic space"/>
    <property type="evidence" value="ECO:0007669"/>
    <property type="project" value="UniProtKB-SubCell"/>
</dbReference>
<dbReference type="InterPro" id="IPR038404">
    <property type="entry name" value="TRAP_DctP_sf"/>
</dbReference>
<dbReference type="Proteomes" id="UP000244060">
    <property type="component" value="Unassembled WGS sequence"/>
</dbReference>
<keyword evidence="3" id="KW-0574">Periplasm</keyword>
<accession>A0A2T5KAW3</accession>
<evidence type="ECO:0000256" key="1">
    <source>
        <dbReference type="ARBA" id="ARBA00004418"/>
    </source>
</evidence>
<reference evidence="5 6" key="1">
    <citation type="submission" date="2018-04" db="EMBL/GenBank/DDBJ databases">
        <title>Genomic Encyclopedia of Type Strains, Phase III (KMG-III): the genomes of soil and plant-associated and newly described type strains.</title>
        <authorList>
            <person name="Whitman W."/>
        </authorList>
    </citation>
    <scope>NUCLEOTIDE SEQUENCE [LARGE SCALE GENOMIC DNA]</scope>
    <source>
        <strain evidence="5 6">KA25</strain>
    </source>
</reference>
<dbReference type="NCBIfam" id="NF037995">
    <property type="entry name" value="TRAP_S1"/>
    <property type="match status" value="1"/>
</dbReference>
<evidence type="ECO:0000256" key="3">
    <source>
        <dbReference type="ARBA" id="ARBA00022764"/>
    </source>
</evidence>
<name>A0A2T5KAW3_9RHOB</name>
<protein>
    <submittedName>
        <fullName evidence="5">TRAP-type C4-dicarboxylate transport system substrate-binding protein</fullName>
    </submittedName>
</protein>
<dbReference type="GO" id="GO:0055085">
    <property type="term" value="P:transmembrane transport"/>
    <property type="evidence" value="ECO:0007669"/>
    <property type="project" value="InterPro"/>
</dbReference>
<feature type="signal peptide" evidence="4">
    <location>
        <begin position="1"/>
        <end position="23"/>
    </location>
</feature>
<dbReference type="Pfam" id="PF03480">
    <property type="entry name" value="DctP"/>
    <property type="match status" value="1"/>
</dbReference>
<gene>
    <name evidence="5" type="ORF">C8J28_10437</name>
</gene>